<evidence type="ECO:0000313" key="5">
    <source>
        <dbReference type="Proteomes" id="UP000289340"/>
    </source>
</evidence>
<name>A0A445GDK5_GLYSO</name>
<dbReference type="GO" id="GO:0009506">
    <property type="term" value="C:plasmodesma"/>
    <property type="evidence" value="ECO:0007669"/>
    <property type="project" value="TreeGrafter"/>
</dbReference>
<feature type="compositionally biased region" description="Polar residues" evidence="2">
    <location>
        <begin position="745"/>
        <end position="760"/>
    </location>
</feature>
<proteinExistence type="predicted"/>
<dbReference type="EMBL" id="QZWG01000016">
    <property type="protein sequence ID" value="RZB59340.1"/>
    <property type="molecule type" value="Genomic_DNA"/>
</dbReference>
<dbReference type="PANTHER" id="PTHR33322:SF16">
    <property type="entry name" value="BAG FAMILY MOLECULAR CHAPERONE REGULATOR 6"/>
    <property type="match status" value="1"/>
</dbReference>
<gene>
    <name evidence="4" type="ORF">D0Y65_042544</name>
</gene>
<dbReference type="PANTHER" id="PTHR33322">
    <property type="entry name" value="BAG DOMAIN CONTAINING PROTEIN, EXPRESSED"/>
    <property type="match status" value="1"/>
</dbReference>
<dbReference type="Proteomes" id="UP000289340">
    <property type="component" value="Chromosome 16"/>
</dbReference>
<feature type="region of interest" description="Disordered" evidence="2">
    <location>
        <begin position="495"/>
        <end position="551"/>
    </location>
</feature>
<feature type="region of interest" description="Disordered" evidence="2">
    <location>
        <begin position="188"/>
        <end position="219"/>
    </location>
</feature>
<dbReference type="InterPro" id="IPR003103">
    <property type="entry name" value="BAG_domain"/>
</dbReference>
<feature type="compositionally biased region" description="Basic and acidic residues" evidence="2">
    <location>
        <begin position="762"/>
        <end position="780"/>
    </location>
</feature>
<feature type="compositionally biased region" description="Low complexity" evidence="2">
    <location>
        <begin position="408"/>
        <end position="417"/>
    </location>
</feature>
<dbReference type="GO" id="GO:0051087">
    <property type="term" value="F:protein-folding chaperone binding"/>
    <property type="evidence" value="ECO:0007669"/>
    <property type="project" value="InterPro"/>
</dbReference>
<evidence type="ECO:0000256" key="1">
    <source>
        <dbReference type="ARBA" id="ARBA00023186"/>
    </source>
</evidence>
<feature type="compositionally biased region" description="Polar residues" evidence="2">
    <location>
        <begin position="242"/>
        <end position="253"/>
    </location>
</feature>
<keyword evidence="1" id="KW-0143">Chaperone</keyword>
<evidence type="ECO:0000313" key="4">
    <source>
        <dbReference type="EMBL" id="RZB59340.1"/>
    </source>
</evidence>
<sequence length="1160" mass="129702">MMPAYRSMDSYPYQRNQIPFPHYYHPGIEPIHPQMKLDPSKPPFSYDQHWPYAGNLGHPIPPHFCCGHNNFPCHYSYMPSNPHAPSPMYYSGTCPSYSEPYFVPYSLQPHYTMDLPRYEYDKFMPREHHCCGCPNHPCSQKEGRSVKIEEHEPDGGKKVNDALAPIQLKNYPYPLVWIPQEYTSNKQLKNPNTMEVGEQDKSPRFENSNADAQPAQDPRVWNGWLPFNIKGAPNVIHDGYGTRNQKQESGNNRGESEDGKVDQKHQSEQNRSEFPFPIFWLPYYNKPEEGGETKNQEKNTFSPKVIEEVPHTLKSVPAKSHVDEGGRNRNGTGSNQAEYTNTNAADVVEKVTNARSIPVKQMEENVTKKDSCTGDKKRQSASSPKGSKLPPVCLRVDPLPRKKNGNGSLSLSSRSRSPSPPSSKGQSQATTGETFKTPVSGTHDKGQPNSDHQNGPTNTSERVKPKEKTIPVSEICKTNENQGVECRDGCQSQINVNIPSEDPKGTRGTCPDGDDFKTEDKKADKGADKMREKTAELKDVKDSSAQTDAGQKEVRVLSDADASVLIQAAYRGHQVRKWEALKKLKQIDEVRKEVTDVRDRVQAFERSSDLQNDDKQKIAIGETIMRLLLKLDTIQGLHPSIREIRKSLARELTILQERLDYIMAKKPQQQVQDFNVQEHVEVTPMNMQNEEQVAVPADSAEGISDDAKGPCANVGGSESQSPVDPTSDKGAESVVLPNGSHNDDTSQVVTDDTLNSTSDLSETDKMAVEPEAKSEAKDIPTAEDILNEVDKLYKTVLEEFPVGVVDEDIDDVIIEKEEQDDVSSGSLQAMVDDSARDGLENHAMMEMPVGLFDEDERNNEMNISKEGTQTENDIFIELPMGLLDEDTAISEVKKHDRAKPKTYKEVLLAQEGECNADEKTSSSTDNTANETQLGQQQKLEEQKEVHSSGECWVKIKYQEEGELNGDAPIDIRTECKSGEEVENDTKLPPLTTQVNDHGPGNEDVCSKANDVNNISPEAKPMELVPSNETQKEEEPEEKIALRETQEMVTEQAIGADDKDPEASFKEKTELSSPPPALQEPELPAAMRDGEFNGDTKLLEENENLREMMKKLLEAGNEQLSVITNLTGRVKDLEKKLARSRSKRVKTKRYRPATSKMSCMK</sequence>
<organism evidence="4 5">
    <name type="scientific">Glycine soja</name>
    <name type="common">Wild soybean</name>
    <dbReference type="NCBI Taxonomy" id="3848"/>
    <lineage>
        <taxon>Eukaryota</taxon>
        <taxon>Viridiplantae</taxon>
        <taxon>Streptophyta</taxon>
        <taxon>Embryophyta</taxon>
        <taxon>Tracheophyta</taxon>
        <taxon>Spermatophyta</taxon>
        <taxon>Magnoliopsida</taxon>
        <taxon>eudicotyledons</taxon>
        <taxon>Gunneridae</taxon>
        <taxon>Pentapetalae</taxon>
        <taxon>rosids</taxon>
        <taxon>fabids</taxon>
        <taxon>Fabales</taxon>
        <taxon>Fabaceae</taxon>
        <taxon>Papilionoideae</taxon>
        <taxon>50 kb inversion clade</taxon>
        <taxon>NPAAA clade</taxon>
        <taxon>indigoferoid/millettioid clade</taxon>
        <taxon>Phaseoleae</taxon>
        <taxon>Glycine</taxon>
        <taxon>Glycine subgen. Soja</taxon>
    </lineage>
</organism>
<dbReference type="SMART" id="SM00264">
    <property type="entry name" value="BAG"/>
    <property type="match status" value="1"/>
</dbReference>
<feature type="region of interest" description="Disordered" evidence="2">
    <location>
        <begin position="1133"/>
        <end position="1160"/>
    </location>
</feature>
<comment type="caution">
    <text evidence="4">The sequence shown here is derived from an EMBL/GenBank/DDBJ whole genome shotgun (WGS) entry which is preliminary data.</text>
</comment>
<feature type="compositionally biased region" description="Basic residues" evidence="2">
    <location>
        <begin position="1137"/>
        <end position="1150"/>
    </location>
</feature>
<feature type="region of interest" description="Disordered" evidence="2">
    <location>
        <begin position="695"/>
        <end position="780"/>
    </location>
</feature>
<feature type="region of interest" description="Disordered" evidence="2">
    <location>
        <begin position="977"/>
        <end position="1038"/>
    </location>
</feature>
<feature type="region of interest" description="Disordered" evidence="2">
    <location>
        <begin position="1050"/>
        <end position="1093"/>
    </location>
</feature>
<feature type="compositionally biased region" description="Polar residues" evidence="2">
    <location>
        <begin position="447"/>
        <end position="460"/>
    </location>
</feature>
<dbReference type="InterPro" id="IPR040400">
    <property type="entry name" value="BAG5/6/7/8"/>
</dbReference>
<feature type="compositionally biased region" description="Basic and acidic residues" evidence="2">
    <location>
        <begin position="514"/>
        <end position="542"/>
    </location>
</feature>
<feature type="compositionally biased region" description="Polar residues" evidence="2">
    <location>
        <begin position="424"/>
        <end position="440"/>
    </location>
</feature>
<dbReference type="FunFam" id="1.20.58.120:FF:000010">
    <property type="entry name" value="BAG family molecular chaperone regulator 6"/>
    <property type="match status" value="1"/>
</dbReference>
<feature type="compositionally biased region" description="Basic and acidic residues" evidence="2">
    <location>
        <begin position="1029"/>
        <end position="1038"/>
    </location>
</feature>
<feature type="compositionally biased region" description="Basic and acidic residues" evidence="2">
    <location>
        <begin position="254"/>
        <end position="271"/>
    </location>
</feature>
<dbReference type="GO" id="GO:0006457">
    <property type="term" value="P:protein folding"/>
    <property type="evidence" value="ECO:0007669"/>
    <property type="project" value="TreeGrafter"/>
</dbReference>
<dbReference type="Pfam" id="PF02179">
    <property type="entry name" value="BAG"/>
    <property type="match status" value="1"/>
</dbReference>
<feature type="region of interest" description="Disordered" evidence="2">
    <location>
        <begin position="909"/>
        <end position="948"/>
    </location>
</feature>
<dbReference type="SUPFAM" id="SSF63491">
    <property type="entry name" value="BAG domain"/>
    <property type="match status" value="1"/>
</dbReference>
<feature type="region of interest" description="Disordered" evidence="2">
    <location>
        <begin position="305"/>
        <end position="473"/>
    </location>
</feature>
<feature type="compositionally biased region" description="Basic and acidic residues" evidence="2">
    <location>
        <begin position="1055"/>
        <end position="1069"/>
    </location>
</feature>
<dbReference type="Gene3D" id="1.20.58.120">
    <property type="entry name" value="BAG domain"/>
    <property type="match status" value="1"/>
</dbReference>
<dbReference type="AlphaFoldDB" id="A0A445GDK5"/>
<dbReference type="PROSITE" id="PS51035">
    <property type="entry name" value="BAG"/>
    <property type="match status" value="1"/>
</dbReference>
<feature type="domain" description="BAG" evidence="3">
    <location>
        <begin position="586"/>
        <end position="663"/>
    </location>
</feature>
<feature type="compositionally biased region" description="Basic and acidic residues" evidence="2">
    <location>
        <begin position="361"/>
        <end position="378"/>
    </location>
</feature>
<accession>A0A445GDK5</accession>
<feature type="region of interest" description="Disordered" evidence="2">
    <location>
        <begin position="235"/>
        <end position="272"/>
    </location>
</feature>
<evidence type="ECO:0000259" key="3">
    <source>
        <dbReference type="PROSITE" id="PS51035"/>
    </source>
</evidence>
<dbReference type="InterPro" id="IPR036533">
    <property type="entry name" value="BAG_dom_sf"/>
</dbReference>
<dbReference type="CDD" id="cd23767">
    <property type="entry name" value="IQCD"/>
    <property type="match status" value="1"/>
</dbReference>
<dbReference type="PROSITE" id="PS50096">
    <property type="entry name" value="IQ"/>
    <property type="match status" value="1"/>
</dbReference>
<feature type="compositionally biased region" description="Polar residues" evidence="2">
    <location>
        <begin position="329"/>
        <end position="344"/>
    </location>
</feature>
<evidence type="ECO:0000256" key="2">
    <source>
        <dbReference type="SAM" id="MobiDB-lite"/>
    </source>
</evidence>
<feature type="compositionally biased region" description="Basic and acidic residues" evidence="2">
    <location>
        <begin position="938"/>
        <end position="947"/>
    </location>
</feature>
<protein>
    <submittedName>
        <fullName evidence="4">BAG family molecular chaperone regulator 6</fullName>
    </submittedName>
</protein>
<keyword evidence="5" id="KW-1185">Reference proteome</keyword>
<reference evidence="4 5" key="1">
    <citation type="submission" date="2018-09" db="EMBL/GenBank/DDBJ databases">
        <title>A high-quality reference genome of wild soybean provides a powerful tool to mine soybean genomes.</title>
        <authorList>
            <person name="Xie M."/>
            <person name="Chung C.Y.L."/>
            <person name="Li M.-W."/>
            <person name="Wong F.-L."/>
            <person name="Chan T.-F."/>
            <person name="Lam H.-M."/>
        </authorList>
    </citation>
    <scope>NUCLEOTIDE SEQUENCE [LARGE SCALE GENOMIC DNA]</scope>
    <source>
        <strain evidence="5">cv. W05</strain>
        <tissue evidence="4">Hypocotyl of etiolated seedlings</tissue>
    </source>
</reference>